<dbReference type="Gene3D" id="1.20.1250.20">
    <property type="entry name" value="MFS general substrate transporter like domains"/>
    <property type="match status" value="2"/>
</dbReference>
<comment type="subcellular location">
    <subcellularLocation>
        <location evidence="1 6">Membrane</location>
        <topology evidence="1 6">Multi-pass membrane protein</topology>
    </subcellularLocation>
</comment>
<dbReference type="Pfam" id="PF00854">
    <property type="entry name" value="PTR2"/>
    <property type="match status" value="1"/>
</dbReference>
<evidence type="ECO:0000256" key="6">
    <source>
        <dbReference type="RuleBase" id="RU003755"/>
    </source>
</evidence>
<evidence type="ECO:0000313" key="9">
    <source>
        <dbReference type="Proteomes" id="UP000503640"/>
    </source>
</evidence>
<feature type="transmembrane region" description="Helical" evidence="7">
    <location>
        <begin position="170"/>
        <end position="188"/>
    </location>
</feature>
<dbReference type="PANTHER" id="PTHR11654">
    <property type="entry name" value="OLIGOPEPTIDE TRANSPORTER-RELATED"/>
    <property type="match status" value="1"/>
</dbReference>
<evidence type="ECO:0000256" key="4">
    <source>
        <dbReference type="ARBA" id="ARBA00022989"/>
    </source>
</evidence>
<keyword evidence="3 6" id="KW-0812">Transmembrane</keyword>
<dbReference type="SUPFAM" id="SSF103473">
    <property type="entry name" value="MFS general substrate transporter"/>
    <property type="match status" value="1"/>
</dbReference>
<feature type="transmembrane region" description="Helical" evidence="7">
    <location>
        <begin position="244"/>
        <end position="262"/>
    </location>
</feature>
<keyword evidence="5 7" id="KW-0472">Membrane</keyword>
<comment type="similarity">
    <text evidence="2 6">Belongs to the major facilitator superfamily. Proton-dependent oligopeptide transporter (POT/PTR) (TC 2.A.17) family.</text>
</comment>
<accession>A0A7I9VI92</accession>
<dbReference type="AlphaFoldDB" id="A0A7I9VI92"/>
<evidence type="ECO:0000256" key="2">
    <source>
        <dbReference type="ARBA" id="ARBA00005982"/>
    </source>
</evidence>
<feature type="transmembrane region" description="Helical" evidence="7">
    <location>
        <begin position="393"/>
        <end position="414"/>
    </location>
</feature>
<dbReference type="RefSeq" id="WP_176062719.1">
    <property type="nucleotide sequence ID" value="NZ_BJTG01000001.1"/>
</dbReference>
<feature type="transmembrane region" description="Helical" evidence="7">
    <location>
        <begin position="79"/>
        <end position="97"/>
    </location>
</feature>
<name>A0A7I9VI92_9BACT</name>
<feature type="transmembrane region" description="Helical" evidence="7">
    <location>
        <begin position="326"/>
        <end position="350"/>
    </location>
</feature>
<keyword evidence="6" id="KW-0813">Transport</keyword>
<dbReference type="GO" id="GO:0022857">
    <property type="term" value="F:transmembrane transporter activity"/>
    <property type="evidence" value="ECO:0007669"/>
    <property type="project" value="InterPro"/>
</dbReference>
<evidence type="ECO:0000256" key="1">
    <source>
        <dbReference type="ARBA" id="ARBA00004141"/>
    </source>
</evidence>
<dbReference type="Proteomes" id="UP000503640">
    <property type="component" value="Unassembled WGS sequence"/>
</dbReference>
<evidence type="ECO:0000256" key="7">
    <source>
        <dbReference type="SAM" id="Phobius"/>
    </source>
</evidence>
<feature type="transmembrane region" description="Helical" evidence="7">
    <location>
        <begin position="103"/>
        <end position="121"/>
    </location>
</feature>
<protein>
    <submittedName>
        <fullName evidence="8">Oligopeptide transporter</fullName>
    </submittedName>
</protein>
<feature type="transmembrane region" description="Helical" evidence="7">
    <location>
        <begin position="142"/>
        <end position="164"/>
    </location>
</feature>
<feature type="transmembrane region" description="Helical" evidence="7">
    <location>
        <begin position="282"/>
        <end position="305"/>
    </location>
</feature>
<dbReference type="GO" id="GO:0016020">
    <property type="term" value="C:membrane"/>
    <property type="evidence" value="ECO:0007669"/>
    <property type="project" value="UniProtKB-SubCell"/>
</dbReference>
<dbReference type="PROSITE" id="PS01023">
    <property type="entry name" value="PTR2_2"/>
    <property type="match status" value="1"/>
</dbReference>
<dbReference type="GO" id="GO:0006857">
    <property type="term" value="P:oligopeptide transport"/>
    <property type="evidence" value="ECO:0007669"/>
    <property type="project" value="InterPro"/>
</dbReference>
<proteinExistence type="inferred from homology"/>
<keyword evidence="4 7" id="KW-1133">Transmembrane helix</keyword>
<dbReference type="InterPro" id="IPR000109">
    <property type="entry name" value="POT_fam"/>
</dbReference>
<keyword evidence="9" id="KW-1185">Reference proteome</keyword>
<organism evidence="8 9">
    <name type="scientific">Anaeromyxobacter diazotrophicus</name>
    <dbReference type="NCBI Taxonomy" id="2590199"/>
    <lineage>
        <taxon>Bacteria</taxon>
        <taxon>Pseudomonadati</taxon>
        <taxon>Myxococcota</taxon>
        <taxon>Myxococcia</taxon>
        <taxon>Myxococcales</taxon>
        <taxon>Cystobacterineae</taxon>
        <taxon>Anaeromyxobacteraceae</taxon>
        <taxon>Anaeromyxobacter</taxon>
    </lineage>
</organism>
<comment type="caution">
    <text evidence="8">The sequence shown here is derived from an EMBL/GenBank/DDBJ whole genome shotgun (WGS) entry which is preliminary data.</text>
</comment>
<evidence type="ECO:0000256" key="5">
    <source>
        <dbReference type="ARBA" id="ARBA00023136"/>
    </source>
</evidence>
<gene>
    <name evidence="8" type="primary">ygdR</name>
    <name evidence="8" type="ORF">AMYX_05890</name>
</gene>
<sequence length="454" mass="49320">MSAGPDRYPPQIKFIVGNEGCERFSFYGMRSILTVYMAQWLALPEHEAEANYHLFVMACYLTPLAGGWLADRLWGRYRVILWLSLGYVAGHATIAAFETRWGLLAGLTLIALGSGGIKPCVSAFVGDQFHPEQKKLLERVYGLFYWMVNLGSFGSTLLIPVLLASFGPRVAFAVPGLLMVAALALFVVGRRRYVQVPPTGPNPHAFTKVVASALRRRAKAPAAGSWLDAARADHPAEAVEGAQAVFRIMGVFAAVTAFWALFDQHGASWVLQARRMDLVVFGHAFQASQLAALNPLMVLLLIPLLQRVVFPLLERAGVRVTPLGKMTLGMFLTVLSFAAAALVEVALAGGARPSALWQVPQYVFLTSGEVLVSVTGLEFSYTQAPRTMKSTIMSIWMVTVALGNFLTAAVSAVNRFQGPSYFWFFTALMLAGAVGFAVVARRYRAVGVAVEPSP</sequence>
<dbReference type="InterPro" id="IPR036259">
    <property type="entry name" value="MFS_trans_sf"/>
</dbReference>
<dbReference type="InterPro" id="IPR018456">
    <property type="entry name" value="PTR2_symporter_CS"/>
</dbReference>
<dbReference type="CDD" id="cd17347">
    <property type="entry name" value="MFS_SLC15A1_2_like"/>
    <property type="match status" value="1"/>
</dbReference>
<feature type="transmembrane region" description="Helical" evidence="7">
    <location>
        <begin position="50"/>
        <end position="70"/>
    </location>
</feature>
<evidence type="ECO:0000256" key="3">
    <source>
        <dbReference type="ARBA" id="ARBA00022692"/>
    </source>
</evidence>
<dbReference type="EMBL" id="BJTG01000001">
    <property type="protein sequence ID" value="GEJ55848.1"/>
    <property type="molecule type" value="Genomic_DNA"/>
</dbReference>
<evidence type="ECO:0000313" key="8">
    <source>
        <dbReference type="EMBL" id="GEJ55848.1"/>
    </source>
</evidence>
<reference evidence="9" key="1">
    <citation type="journal article" date="2020" name="Appl. Environ. Microbiol.">
        <title>Diazotrophic Anaeromyxobacter Isolates from Soils.</title>
        <authorList>
            <person name="Masuda Y."/>
            <person name="Yamanaka H."/>
            <person name="Xu Z.X."/>
            <person name="Shiratori Y."/>
            <person name="Aono T."/>
            <person name="Amachi S."/>
            <person name="Senoo K."/>
            <person name="Itoh H."/>
        </authorList>
    </citation>
    <scope>NUCLEOTIDE SEQUENCE [LARGE SCALE GENOMIC DNA]</scope>
    <source>
        <strain evidence="9">R267</strain>
    </source>
</reference>
<feature type="transmembrane region" description="Helical" evidence="7">
    <location>
        <begin position="362"/>
        <end position="381"/>
    </location>
</feature>
<feature type="transmembrane region" description="Helical" evidence="7">
    <location>
        <begin position="420"/>
        <end position="440"/>
    </location>
</feature>